<feature type="transmembrane region" description="Helical" evidence="1">
    <location>
        <begin position="238"/>
        <end position="257"/>
    </location>
</feature>
<dbReference type="STRING" id="1434111.MSLAZ_0729"/>
<dbReference type="InterPro" id="IPR002656">
    <property type="entry name" value="Acyl_transf_3_dom"/>
</dbReference>
<dbReference type="AlphaFoldDB" id="A0A0E3WS81"/>
<keyword evidence="1" id="KW-0812">Transmembrane</keyword>
<feature type="transmembrane region" description="Helical" evidence="1">
    <location>
        <begin position="269"/>
        <end position="294"/>
    </location>
</feature>
<dbReference type="PANTHER" id="PTHR37312:SF1">
    <property type="entry name" value="MEMBRANE-BOUND ACYLTRANSFERASE YKRP-RELATED"/>
    <property type="match status" value="1"/>
</dbReference>
<keyword evidence="3" id="KW-0808">Transferase</keyword>
<feature type="domain" description="Acyltransferase 3" evidence="2">
    <location>
        <begin position="5"/>
        <end position="331"/>
    </location>
</feature>
<reference evidence="3 4" key="1">
    <citation type="submission" date="2014-07" db="EMBL/GenBank/DDBJ databases">
        <title>Methanogenic archaea and the global carbon cycle.</title>
        <authorList>
            <person name="Henriksen J.R."/>
            <person name="Luke J."/>
            <person name="Reinhart S."/>
            <person name="Benedict M.N."/>
            <person name="Youngblut N.D."/>
            <person name="Metcalf M.E."/>
            <person name="Whitaker R.J."/>
            <person name="Metcalf W.W."/>
        </authorList>
    </citation>
    <scope>NUCLEOTIDE SEQUENCE [LARGE SCALE GENOMIC DNA]</scope>
    <source>
        <strain evidence="3 4">Z-7289</strain>
    </source>
</reference>
<keyword evidence="4" id="KW-1185">Reference proteome</keyword>
<proteinExistence type="predicted"/>
<keyword evidence="1" id="KW-0472">Membrane</keyword>
<dbReference type="KEGG" id="mls:MSLAZ_0729"/>
<feature type="transmembrane region" description="Helical" evidence="1">
    <location>
        <begin position="314"/>
        <end position="331"/>
    </location>
</feature>
<protein>
    <submittedName>
        <fullName evidence="3">O-acetyl transferase</fullName>
    </submittedName>
</protein>
<dbReference type="Pfam" id="PF01757">
    <property type="entry name" value="Acyl_transf_3"/>
    <property type="match status" value="1"/>
</dbReference>
<gene>
    <name evidence="3" type="ORF">MSLAZ_0729</name>
</gene>
<feature type="transmembrane region" description="Helical" evidence="1">
    <location>
        <begin position="127"/>
        <end position="145"/>
    </location>
</feature>
<dbReference type="EMBL" id="CP009515">
    <property type="protein sequence ID" value="AKB73990.1"/>
    <property type="molecule type" value="Genomic_DNA"/>
</dbReference>
<dbReference type="PATRIC" id="fig|1434111.4.peg.914"/>
<evidence type="ECO:0000313" key="3">
    <source>
        <dbReference type="EMBL" id="AKB73990.1"/>
    </source>
</evidence>
<dbReference type="HOGENOM" id="CLU_023915_1_0_2"/>
<feature type="transmembrane region" description="Helical" evidence="1">
    <location>
        <begin position="70"/>
        <end position="90"/>
    </location>
</feature>
<accession>A0A0E3WS81</accession>
<feature type="transmembrane region" description="Helical" evidence="1">
    <location>
        <begin position="29"/>
        <end position="49"/>
    </location>
</feature>
<sequence>MTYEKWIDVTKGIGILLVILGHNDFDQSFLTVIHTFNMPLFFYISGYLFHYKKYKLNPNNFIFQKFKRLVVPYFVTNIIILCTFTLLFFFKMNSFNGNSPVKYLIGVFYGNGAPLNPPTIYTNLLSVPSWFLLGLFCASLILYLLTDSHEKYGLAFSSFLCFLVILFGFRISKYILLPWSFDIACVSMIFMFSGYLVNYYKINWLYNNFKSNLYNSICILLLFIVISINGAVDMNTRTYSNLFFFSIAGLLGTYITIEFAKKISKKESLLMKIFAYFGKNSILILLYHTFIPIVILDTTNNFCNIREIISHSPILYSLTMLVSSIVTIIIIKRLPFLDRIYF</sequence>
<feature type="transmembrane region" description="Helical" evidence="1">
    <location>
        <begin position="152"/>
        <end position="171"/>
    </location>
</feature>
<dbReference type="Proteomes" id="UP000033072">
    <property type="component" value="Chromosome"/>
</dbReference>
<dbReference type="RefSeq" id="WP_048124779.1">
    <property type="nucleotide sequence ID" value="NZ_CP009515.1"/>
</dbReference>
<name>A0A0E3WS81_9EURY</name>
<dbReference type="GeneID" id="24805431"/>
<dbReference type="InterPro" id="IPR052734">
    <property type="entry name" value="Nod_factor_acetyltransferase"/>
</dbReference>
<feature type="transmembrane region" description="Helical" evidence="1">
    <location>
        <begin position="177"/>
        <end position="200"/>
    </location>
</feature>
<keyword evidence="1" id="KW-1133">Transmembrane helix</keyword>
<dbReference type="OrthoDB" id="137485at2157"/>
<evidence type="ECO:0000256" key="1">
    <source>
        <dbReference type="SAM" id="Phobius"/>
    </source>
</evidence>
<evidence type="ECO:0000259" key="2">
    <source>
        <dbReference type="Pfam" id="PF01757"/>
    </source>
</evidence>
<evidence type="ECO:0000313" key="4">
    <source>
        <dbReference type="Proteomes" id="UP000033072"/>
    </source>
</evidence>
<feature type="transmembrane region" description="Helical" evidence="1">
    <location>
        <begin position="212"/>
        <end position="232"/>
    </location>
</feature>
<dbReference type="PANTHER" id="PTHR37312">
    <property type="entry name" value="MEMBRANE-BOUND ACYLTRANSFERASE YKRP-RELATED"/>
    <property type="match status" value="1"/>
</dbReference>
<dbReference type="GO" id="GO:0016747">
    <property type="term" value="F:acyltransferase activity, transferring groups other than amino-acyl groups"/>
    <property type="evidence" value="ECO:0007669"/>
    <property type="project" value="InterPro"/>
</dbReference>
<organism evidence="3 4">
    <name type="scientific">Methanosarcina lacustris Z-7289</name>
    <dbReference type="NCBI Taxonomy" id="1434111"/>
    <lineage>
        <taxon>Archaea</taxon>
        <taxon>Methanobacteriati</taxon>
        <taxon>Methanobacteriota</taxon>
        <taxon>Stenosarchaea group</taxon>
        <taxon>Methanomicrobia</taxon>
        <taxon>Methanosarcinales</taxon>
        <taxon>Methanosarcinaceae</taxon>
        <taxon>Methanosarcina</taxon>
    </lineage>
</organism>